<dbReference type="AlphaFoldDB" id="A0A8H6F1B9"/>
<dbReference type="Proteomes" id="UP000536275">
    <property type="component" value="Unassembled WGS sequence"/>
</dbReference>
<dbReference type="Pfam" id="PF02854">
    <property type="entry name" value="MIF4G"/>
    <property type="match status" value="1"/>
</dbReference>
<comment type="caution">
    <text evidence="3">The sequence shown here is derived from an EMBL/GenBank/DDBJ whole genome shotgun (WGS) entry which is preliminary data.</text>
</comment>
<organism evidence="3 4">
    <name type="scientific">Candida albicans</name>
    <name type="common">Yeast</name>
    <dbReference type="NCBI Taxonomy" id="5476"/>
    <lineage>
        <taxon>Eukaryota</taxon>
        <taxon>Fungi</taxon>
        <taxon>Dikarya</taxon>
        <taxon>Ascomycota</taxon>
        <taxon>Saccharomycotina</taxon>
        <taxon>Pichiomycetes</taxon>
        <taxon>Debaryomycetaceae</taxon>
        <taxon>Candida/Lodderomyces clade</taxon>
        <taxon>Candida</taxon>
    </lineage>
</organism>
<dbReference type="GO" id="GO:0000184">
    <property type="term" value="P:nuclear-transcribed mRNA catabolic process, nonsense-mediated decay"/>
    <property type="evidence" value="ECO:0007669"/>
    <property type="project" value="InterPro"/>
</dbReference>
<dbReference type="PANTHER" id="PTHR12839">
    <property type="entry name" value="NONSENSE-MEDIATED MRNA DECAY PROTEIN 2 UP-FRAMESHIFT SUPPRESSOR 2"/>
    <property type="match status" value="1"/>
</dbReference>
<evidence type="ECO:0000259" key="2">
    <source>
        <dbReference type="Pfam" id="PF02854"/>
    </source>
</evidence>
<dbReference type="EMBL" id="JABWAD010000059">
    <property type="protein sequence ID" value="KAF6065180.1"/>
    <property type="molecule type" value="Genomic_DNA"/>
</dbReference>
<accession>A0A8H6F1B9</accession>
<name>A0A8H6F1B9_CANAX</name>
<proteinExistence type="predicted"/>
<evidence type="ECO:0000313" key="4">
    <source>
        <dbReference type="Proteomes" id="UP000536275"/>
    </source>
</evidence>
<feature type="compositionally biased region" description="Acidic residues" evidence="1">
    <location>
        <begin position="345"/>
        <end position="406"/>
    </location>
</feature>
<dbReference type="InterPro" id="IPR003890">
    <property type="entry name" value="MIF4G-like_typ-3"/>
</dbReference>
<dbReference type="SUPFAM" id="SSF48371">
    <property type="entry name" value="ARM repeat"/>
    <property type="match status" value="2"/>
</dbReference>
<dbReference type="GO" id="GO:0035145">
    <property type="term" value="C:exon-exon junction complex"/>
    <property type="evidence" value="ECO:0007669"/>
    <property type="project" value="TreeGrafter"/>
</dbReference>
<dbReference type="InterPro" id="IPR039762">
    <property type="entry name" value="Nmd2/UPF2"/>
</dbReference>
<dbReference type="GO" id="GO:0003723">
    <property type="term" value="F:RNA binding"/>
    <property type="evidence" value="ECO:0007669"/>
    <property type="project" value="InterPro"/>
</dbReference>
<reference evidence="3 4" key="1">
    <citation type="submission" date="2020-03" db="EMBL/GenBank/DDBJ databases">
        <title>FDA dAtabase for Regulatory Grade micrObial Sequences (FDA-ARGOS): Supporting development and validation of Infectious Disease Dx tests.</title>
        <authorList>
            <person name="Campos J."/>
            <person name="Goldberg B."/>
            <person name="Tallon L."/>
            <person name="Sadzewicz L."/>
            <person name="Vavikolanu K."/>
            <person name="Mehta A."/>
            <person name="Aluvathingal J."/>
            <person name="Nadendla S."/>
            <person name="Nandy P."/>
            <person name="Geyer C."/>
            <person name="Yan Y."/>
            <person name="Sichtig H."/>
        </authorList>
    </citation>
    <scope>NUCLEOTIDE SEQUENCE [LARGE SCALE GENOMIC DNA]</scope>
    <source>
        <strain evidence="3 4">FDAARGOS_656</strain>
    </source>
</reference>
<sequence length="500" mass="58567">MIPTHIIFHKIRKLTLNITSTNNIDILSVFYEHVGRFLLNDPDYKDLMREMIEMLRETSKRPNLKINDKLAINNLLLIVEPPTTKVKSLQTKPELSPKSQFIQRLIRVELNNTSLPLVVNLSLAHPELINYDNIPALAAVLEAYFSKYKKIVVYTVDTTIENIIRGLELNDYRMNRVRMAQVKFVAEMYNHRVINFKLINDLLYRILCFGHPNNQPLPDNWDVEIDLPDNYFRIQLCCLLLNNLKSIFIDTDIPSKKKAQNRAVELKKRNDINKDLLGVFITFLQYYLFCKEKPLPVELDFKLNDLFAKYKSIPTVKRYDTLQEIGKRLQESIQRKREAESYLDNSDEALVVDDDDDDEDVAEDYDNTDDIDLDEDEGDEEDEDDEDDESEEDNDEESEREDDTSDIENNGVSEEDRMRLEAEKKFMDDLDKEYQKILIDSYDKSSSQTSSNRKKLLMPTPRKYLLKKPNIKQLQLPSDTKFAESVLKEKEISDKIVNEL</sequence>
<dbReference type="InterPro" id="IPR016024">
    <property type="entry name" value="ARM-type_fold"/>
</dbReference>
<evidence type="ECO:0000256" key="1">
    <source>
        <dbReference type="SAM" id="MobiDB-lite"/>
    </source>
</evidence>
<evidence type="ECO:0000313" key="3">
    <source>
        <dbReference type="EMBL" id="KAF6065180.1"/>
    </source>
</evidence>
<dbReference type="GO" id="GO:0005737">
    <property type="term" value="C:cytoplasm"/>
    <property type="evidence" value="ECO:0007669"/>
    <property type="project" value="TreeGrafter"/>
</dbReference>
<protein>
    <submittedName>
        <fullName evidence="3">MIF4G domain family protein</fullName>
    </submittedName>
</protein>
<feature type="region of interest" description="Disordered" evidence="1">
    <location>
        <begin position="440"/>
        <end position="459"/>
    </location>
</feature>
<feature type="region of interest" description="Disordered" evidence="1">
    <location>
        <begin position="344"/>
        <end position="420"/>
    </location>
</feature>
<dbReference type="Gene3D" id="1.25.40.180">
    <property type="match status" value="1"/>
</dbReference>
<gene>
    <name evidence="3" type="ORF">FOB64_004947</name>
</gene>
<dbReference type="PANTHER" id="PTHR12839:SF7">
    <property type="entry name" value="REGULATOR OF NONSENSE TRANSCRIPTS 2"/>
    <property type="match status" value="1"/>
</dbReference>
<feature type="domain" description="MIF4G" evidence="2">
    <location>
        <begin position="130"/>
        <end position="307"/>
    </location>
</feature>